<keyword evidence="5" id="KW-1185">Reference proteome</keyword>
<evidence type="ECO:0000313" key="4">
    <source>
        <dbReference type="EMBL" id="SKA09387.1"/>
    </source>
</evidence>
<dbReference type="PANTHER" id="PTHR30592:SF1">
    <property type="entry name" value="SULFUR CARRIER PROTEIN FDHD"/>
    <property type="match status" value="1"/>
</dbReference>
<dbReference type="InterPro" id="IPR016193">
    <property type="entry name" value="Cytidine_deaminase-like"/>
</dbReference>
<dbReference type="HAMAP" id="MF_00187">
    <property type="entry name" value="FdhD"/>
    <property type="match status" value="1"/>
</dbReference>
<dbReference type="GO" id="GO:0006777">
    <property type="term" value="P:Mo-molybdopterin cofactor biosynthetic process"/>
    <property type="evidence" value="ECO:0007669"/>
    <property type="project" value="UniProtKB-UniRule"/>
</dbReference>
<keyword evidence="2 3" id="KW-0501">Molybdenum cofactor biosynthesis</keyword>
<dbReference type="GO" id="GO:0016783">
    <property type="term" value="F:sulfurtransferase activity"/>
    <property type="evidence" value="ECO:0007669"/>
    <property type="project" value="InterPro"/>
</dbReference>
<feature type="active site" description="Cysteine persulfide intermediate" evidence="3">
    <location>
        <position position="106"/>
    </location>
</feature>
<sequence length="261" mass="29538">MSERYSVHTTIRWQKHERTELEDPIIRESPLTIYLNGKEMVSLLCTPEYQEDLALGFLTAEGLLENPDDLLSVRLDEEQGAVWVETLRTPMIAEQLFLKRFITTGCGKGTTFYNVMDHSLARQERIPLQVKAEDLVELMREVQQKSELYRLTGGVHSAALCQGREILLFREDVGRHNAADKIMGYCFRHRIPMEDKVLLTSGRISSEILLKAAKMGIGAIVSRSAPTDLALQLAEELGITVIGFVRGSRMNIYTNAEQVIE</sequence>
<dbReference type="OrthoDB" id="9782042at2"/>
<feature type="binding site" evidence="3">
    <location>
        <begin position="244"/>
        <end position="249"/>
    </location>
    <ligand>
        <name>Mo-bis(molybdopterin guanine dinucleotide)</name>
        <dbReference type="ChEBI" id="CHEBI:60539"/>
    </ligand>
</feature>
<proteinExistence type="inferred from homology"/>
<dbReference type="PIRSF" id="PIRSF015626">
    <property type="entry name" value="FdhD"/>
    <property type="match status" value="1"/>
</dbReference>
<dbReference type="SUPFAM" id="SSF53927">
    <property type="entry name" value="Cytidine deaminase-like"/>
    <property type="match status" value="1"/>
</dbReference>
<evidence type="ECO:0000256" key="3">
    <source>
        <dbReference type="HAMAP-Rule" id="MF_00187"/>
    </source>
</evidence>
<gene>
    <name evidence="3" type="primary">fdhD</name>
    <name evidence="4" type="ORF">SAMN02745885_01878</name>
</gene>
<protein>
    <recommendedName>
        <fullName evidence="3">Sulfur carrier protein FdhD</fullName>
    </recommendedName>
</protein>
<dbReference type="PANTHER" id="PTHR30592">
    <property type="entry name" value="FORMATE DEHYDROGENASE"/>
    <property type="match status" value="1"/>
</dbReference>
<comment type="function">
    <text evidence="3">Required for formate dehydrogenase (FDH) activity. Acts as a sulfur carrier protein that transfers sulfur from IscS to the molybdenum cofactor prior to its insertion into FDH.</text>
</comment>
<organism evidence="4 5">
    <name type="scientific">Carboxydocella sporoproducens DSM 16521</name>
    <dbReference type="NCBI Taxonomy" id="1121270"/>
    <lineage>
        <taxon>Bacteria</taxon>
        <taxon>Bacillati</taxon>
        <taxon>Bacillota</taxon>
        <taxon>Clostridia</taxon>
        <taxon>Eubacteriales</taxon>
        <taxon>Clostridiales Family XVI. Incertae Sedis</taxon>
        <taxon>Carboxydocella</taxon>
    </lineage>
</organism>
<dbReference type="InterPro" id="IPR003786">
    <property type="entry name" value="FdhD"/>
</dbReference>
<evidence type="ECO:0000313" key="5">
    <source>
        <dbReference type="Proteomes" id="UP000189933"/>
    </source>
</evidence>
<dbReference type="Gene3D" id="3.10.20.10">
    <property type="match status" value="1"/>
</dbReference>
<dbReference type="Proteomes" id="UP000189933">
    <property type="component" value="Unassembled WGS sequence"/>
</dbReference>
<dbReference type="Pfam" id="PF02634">
    <property type="entry name" value="FdhD-NarQ"/>
    <property type="match status" value="1"/>
</dbReference>
<keyword evidence="1 3" id="KW-0963">Cytoplasm</keyword>
<name>A0A1T4R0J5_9FIRM</name>
<accession>A0A1T4R0J5</accession>
<dbReference type="Gene3D" id="3.40.140.10">
    <property type="entry name" value="Cytidine Deaminase, domain 2"/>
    <property type="match status" value="1"/>
</dbReference>
<comment type="subcellular location">
    <subcellularLocation>
        <location evidence="3">Cytoplasm</location>
    </subcellularLocation>
</comment>
<dbReference type="RefSeq" id="WP_078665911.1">
    <property type="nucleotide sequence ID" value="NZ_FUXM01000023.1"/>
</dbReference>
<evidence type="ECO:0000256" key="2">
    <source>
        <dbReference type="ARBA" id="ARBA00023150"/>
    </source>
</evidence>
<evidence type="ECO:0000256" key="1">
    <source>
        <dbReference type="ARBA" id="ARBA00022490"/>
    </source>
</evidence>
<dbReference type="AlphaFoldDB" id="A0A1T4R0J5"/>
<dbReference type="GO" id="GO:0005737">
    <property type="term" value="C:cytoplasm"/>
    <property type="evidence" value="ECO:0007669"/>
    <property type="project" value="UniProtKB-SubCell"/>
</dbReference>
<reference evidence="5" key="1">
    <citation type="submission" date="2017-02" db="EMBL/GenBank/DDBJ databases">
        <authorList>
            <person name="Varghese N."/>
            <person name="Submissions S."/>
        </authorList>
    </citation>
    <scope>NUCLEOTIDE SEQUENCE [LARGE SCALE GENOMIC DNA]</scope>
    <source>
        <strain evidence="5">DSM 16521</strain>
    </source>
</reference>
<dbReference type="NCBIfam" id="TIGR00129">
    <property type="entry name" value="fdhD_narQ"/>
    <property type="match status" value="1"/>
</dbReference>
<dbReference type="EMBL" id="FUXM01000023">
    <property type="protein sequence ID" value="SKA09387.1"/>
    <property type="molecule type" value="Genomic_DNA"/>
</dbReference>
<dbReference type="GO" id="GO:0097163">
    <property type="term" value="F:sulfur carrier activity"/>
    <property type="evidence" value="ECO:0007669"/>
    <property type="project" value="UniProtKB-UniRule"/>
</dbReference>
<comment type="similarity">
    <text evidence="3">Belongs to the FdhD family.</text>
</comment>